<evidence type="ECO:0000313" key="8">
    <source>
        <dbReference type="EMBL" id="KAH6638610.1"/>
    </source>
</evidence>
<reference evidence="8" key="1">
    <citation type="journal article" date="2021" name="Nat. Commun.">
        <title>Genetic determinants of endophytism in the Arabidopsis root mycobiome.</title>
        <authorList>
            <person name="Mesny F."/>
            <person name="Miyauchi S."/>
            <person name="Thiergart T."/>
            <person name="Pickel B."/>
            <person name="Atanasova L."/>
            <person name="Karlsson M."/>
            <person name="Huettel B."/>
            <person name="Barry K.W."/>
            <person name="Haridas S."/>
            <person name="Chen C."/>
            <person name="Bauer D."/>
            <person name="Andreopoulos W."/>
            <person name="Pangilinan J."/>
            <person name="LaButti K."/>
            <person name="Riley R."/>
            <person name="Lipzen A."/>
            <person name="Clum A."/>
            <person name="Drula E."/>
            <person name="Henrissat B."/>
            <person name="Kohler A."/>
            <person name="Grigoriev I.V."/>
            <person name="Martin F.M."/>
            <person name="Hacquard S."/>
        </authorList>
    </citation>
    <scope>NUCLEOTIDE SEQUENCE</scope>
    <source>
        <strain evidence="8">MPI-SDFR-AT-0073</strain>
    </source>
</reference>
<keyword evidence="5" id="KW-0503">Monooxygenase</keyword>
<keyword evidence="7" id="KW-0732">Signal</keyword>
<evidence type="ECO:0000256" key="1">
    <source>
        <dbReference type="ARBA" id="ARBA00010617"/>
    </source>
</evidence>
<dbReference type="EMBL" id="JAGPXC010000015">
    <property type="protein sequence ID" value="KAH6638610.1"/>
    <property type="molecule type" value="Genomic_DNA"/>
</dbReference>
<dbReference type="CDD" id="cd11065">
    <property type="entry name" value="CYP64-like"/>
    <property type="match status" value="1"/>
</dbReference>
<comment type="similarity">
    <text evidence="1">Belongs to the cytochrome P450 family.</text>
</comment>
<comment type="cofactor">
    <cofactor evidence="6">
        <name>heme</name>
        <dbReference type="ChEBI" id="CHEBI:30413"/>
    </cofactor>
</comment>
<dbReference type="GO" id="GO:0004497">
    <property type="term" value="F:monooxygenase activity"/>
    <property type="evidence" value="ECO:0007669"/>
    <property type="project" value="UniProtKB-KW"/>
</dbReference>
<dbReference type="GO" id="GO:0016705">
    <property type="term" value="F:oxidoreductase activity, acting on paired donors, with incorporation or reduction of molecular oxygen"/>
    <property type="evidence" value="ECO:0007669"/>
    <property type="project" value="InterPro"/>
</dbReference>
<protein>
    <submittedName>
        <fullName evidence="8">Cytochrome P450</fullName>
    </submittedName>
</protein>
<dbReference type="GO" id="GO:0020037">
    <property type="term" value="F:heme binding"/>
    <property type="evidence" value="ECO:0007669"/>
    <property type="project" value="InterPro"/>
</dbReference>
<keyword evidence="6" id="KW-0349">Heme</keyword>
<evidence type="ECO:0000256" key="5">
    <source>
        <dbReference type="ARBA" id="ARBA00023033"/>
    </source>
</evidence>
<keyword evidence="9" id="KW-1185">Reference proteome</keyword>
<organism evidence="8 9">
    <name type="scientific">Truncatella angustata</name>
    <dbReference type="NCBI Taxonomy" id="152316"/>
    <lineage>
        <taxon>Eukaryota</taxon>
        <taxon>Fungi</taxon>
        <taxon>Dikarya</taxon>
        <taxon>Ascomycota</taxon>
        <taxon>Pezizomycotina</taxon>
        <taxon>Sordariomycetes</taxon>
        <taxon>Xylariomycetidae</taxon>
        <taxon>Amphisphaeriales</taxon>
        <taxon>Sporocadaceae</taxon>
        <taxon>Truncatella</taxon>
    </lineage>
</organism>
<dbReference type="InterPro" id="IPR036396">
    <property type="entry name" value="Cyt_P450_sf"/>
</dbReference>
<evidence type="ECO:0000256" key="3">
    <source>
        <dbReference type="ARBA" id="ARBA00023002"/>
    </source>
</evidence>
<dbReference type="InterPro" id="IPR050364">
    <property type="entry name" value="Cytochrome_P450_fung"/>
</dbReference>
<feature type="signal peptide" evidence="7">
    <location>
        <begin position="1"/>
        <end position="20"/>
    </location>
</feature>
<sequence length="537" mass="60763">MSACLLVLLVVLWSLNKIGRRPKNYPPGPPTLPLIGNLHQIPREKRHLQFEKWAREYGPIYSLMLGTKVMIVLNSDQAIKDLVDKRGAIYSSRPESYIGQDILSGGLRVLFMPNNGVWKMARKFVHRILGVTAARTYVPYQDLENKAMLLGFLENPGDFIDHLRRYTASLTTQMTFGFRVTSIQDERFQEAFSIFDRSSELIGSRTAALLDLIPILRRLPDQVLPIKSEGRKIHEKELALFRRHYLSTRQGLHDGTAKPCVCVDLVKMQKNEGFSDDLAAYISGSVLQAGSETTAAILVGFVQAMVIFPEVAKTAQIELDRVCGNRLPDLNDVPDLPYIRACAKEALRWMPGFMMGVPHAVTQDDTYLGYHIPKGATVILNVWAVHNDPTRHGSARQFDPMRYIDDHQTSIDAANNPDPTQRDHFVFGAGRRRCQGMHIADRSLFLAISRLLWAFDFQRAMNTDTPSPQEIIPDMNDLAEGIMMLPKPFPANIAPRSAYKAQAVQEEWREASRLLDEQGQWKTVPEGLIWKDEQLSE</sequence>
<dbReference type="SUPFAM" id="SSF48264">
    <property type="entry name" value="Cytochrome P450"/>
    <property type="match status" value="1"/>
</dbReference>
<dbReference type="AlphaFoldDB" id="A0A9P8RHD1"/>
<dbReference type="GeneID" id="70134511"/>
<dbReference type="RefSeq" id="XP_045950882.1">
    <property type="nucleotide sequence ID" value="XM_046105620.1"/>
</dbReference>
<dbReference type="Pfam" id="PF00067">
    <property type="entry name" value="p450"/>
    <property type="match status" value="1"/>
</dbReference>
<evidence type="ECO:0000313" key="9">
    <source>
        <dbReference type="Proteomes" id="UP000758603"/>
    </source>
</evidence>
<dbReference type="InterPro" id="IPR002401">
    <property type="entry name" value="Cyt_P450_E_grp-I"/>
</dbReference>
<dbReference type="PANTHER" id="PTHR46300:SF2">
    <property type="entry name" value="CYTOCHROME P450 MONOOXYGENASE ALNH-RELATED"/>
    <property type="match status" value="1"/>
</dbReference>
<dbReference type="Proteomes" id="UP000758603">
    <property type="component" value="Unassembled WGS sequence"/>
</dbReference>
<gene>
    <name evidence="8" type="ORF">BKA67DRAFT_633464</name>
</gene>
<evidence type="ECO:0000256" key="6">
    <source>
        <dbReference type="PIRSR" id="PIRSR602401-1"/>
    </source>
</evidence>
<feature type="binding site" description="axial binding residue" evidence="6">
    <location>
        <position position="434"/>
    </location>
    <ligand>
        <name>heme</name>
        <dbReference type="ChEBI" id="CHEBI:30413"/>
    </ligand>
    <ligandPart>
        <name>Fe</name>
        <dbReference type="ChEBI" id="CHEBI:18248"/>
    </ligandPart>
</feature>
<name>A0A9P8RHD1_9PEZI</name>
<proteinExistence type="inferred from homology"/>
<keyword evidence="4 6" id="KW-0408">Iron</keyword>
<dbReference type="OrthoDB" id="1055148at2759"/>
<comment type="caution">
    <text evidence="8">The sequence shown here is derived from an EMBL/GenBank/DDBJ whole genome shotgun (WGS) entry which is preliminary data.</text>
</comment>
<keyword evidence="2 6" id="KW-0479">Metal-binding</keyword>
<dbReference type="GO" id="GO:0005506">
    <property type="term" value="F:iron ion binding"/>
    <property type="evidence" value="ECO:0007669"/>
    <property type="project" value="InterPro"/>
</dbReference>
<evidence type="ECO:0000256" key="4">
    <source>
        <dbReference type="ARBA" id="ARBA00023004"/>
    </source>
</evidence>
<keyword evidence="3" id="KW-0560">Oxidoreductase</keyword>
<accession>A0A9P8RHD1</accession>
<feature type="chain" id="PRO_5040329597" evidence="7">
    <location>
        <begin position="21"/>
        <end position="537"/>
    </location>
</feature>
<dbReference type="PANTHER" id="PTHR46300">
    <property type="entry name" value="P450, PUTATIVE (EUROFUNG)-RELATED-RELATED"/>
    <property type="match status" value="1"/>
</dbReference>
<dbReference type="InterPro" id="IPR001128">
    <property type="entry name" value="Cyt_P450"/>
</dbReference>
<evidence type="ECO:0000256" key="7">
    <source>
        <dbReference type="SAM" id="SignalP"/>
    </source>
</evidence>
<dbReference type="Gene3D" id="1.10.630.10">
    <property type="entry name" value="Cytochrome P450"/>
    <property type="match status" value="1"/>
</dbReference>
<dbReference type="PRINTS" id="PR00463">
    <property type="entry name" value="EP450I"/>
</dbReference>
<evidence type="ECO:0000256" key="2">
    <source>
        <dbReference type="ARBA" id="ARBA00022723"/>
    </source>
</evidence>